<dbReference type="SUPFAM" id="SSF53067">
    <property type="entry name" value="Actin-like ATPase domain"/>
    <property type="match status" value="2"/>
</dbReference>
<dbReference type="GO" id="GO:0005524">
    <property type="term" value="F:ATP binding"/>
    <property type="evidence" value="ECO:0007669"/>
    <property type="project" value="UniProtKB-KW"/>
</dbReference>
<dbReference type="HOGENOM" id="CLU_005965_2_3_6"/>
<dbReference type="eggNOG" id="COG0443">
    <property type="taxonomic scope" value="Bacteria"/>
</dbReference>
<dbReference type="NCBIfam" id="NF003520">
    <property type="entry name" value="PRK05183.1"/>
    <property type="match status" value="1"/>
</dbReference>
<dbReference type="GO" id="GO:0051082">
    <property type="term" value="F:unfolded protein binding"/>
    <property type="evidence" value="ECO:0007669"/>
    <property type="project" value="InterPro"/>
</dbReference>
<dbReference type="KEGG" id="pprc:PFLCHA0_c49450"/>
<comment type="similarity">
    <text evidence="1 5 6">Belongs to the heat shock protein 70 family.</text>
</comment>
<dbReference type="RefSeq" id="WP_011063214.1">
    <property type="nucleotide sequence ID" value="NC_021237.1"/>
</dbReference>
<evidence type="ECO:0000313" key="7">
    <source>
        <dbReference type="EMBL" id="AGL86695.1"/>
    </source>
</evidence>
<dbReference type="GO" id="GO:0140662">
    <property type="term" value="F:ATP-dependent protein folding chaperone"/>
    <property type="evidence" value="ECO:0007669"/>
    <property type="project" value="InterPro"/>
</dbReference>
<dbReference type="Proteomes" id="UP000013940">
    <property type="component" value="Chromosome"/>
</dbReference>
<dbReference type="Gene3D" id="3.90.640.10">
    <property type="entry name" value="Actin, Chain A, domain 4"/>
    <property type="match status" value="1"/>
</dbReference>
<sequence>MALLQIAEPGQSPQPHQRRLAVGIDLGTTNSLVAALRSGLSEPLADAQGQVILPSAVRYHADRVEVGESARLAAPTDPLNTVLSVKRLMGRGLSDVKQLGEQLPYRFVEGESHMPFIETIQGPKSPVEVSAEVLKVLRQRAEAALGGELVGAVITVPAYFDDAQRQATKDAAKLAGLNVLRLLNEPTAAAVAYGLDQHAEGVVAIYDLGGGTFDISILRLTGGVFEVLATGGDTALGGDDFDHAIAGWIIEGAGLSADLDPGTQRSLLQAACAAKEALTGAASVEVVYGDWRATLTRDAFDALIEPMVARSLKACRRAVRDSNVELDEVQAVVMVGGSTRVPRVREAVAEMFGRQPLTEIDPDQVVAIGAAIQADTLAGNKREGGELLLLDVIPLSLGLETMGGLMEKVIPRNTTIPVARAQDFTTYKDGQTAMMVHVLQGERELISDCRSLARFELRGIPPMVAGAAKIRVTFQVDADGLLSVSARELGSGVEASIQVKPSYGLTDGEIAKMLKDSFQYAGDDKVARVLREQQVDAQRLIEAVQGALDADGERLLDAEERMVIELQMQELSELMRGTDGYAIEQQTKRLSQVTDAFAARRLDSTVKAALAGRNLNEIEE</sequence>
<accession>A0A2C9ESS9</accession>
<dbReference type="SUPFAM" id="SSF100920">
    <property type="entry name" value="Heat shock protein 70kD (HSP70), peptide-binding domain"/>
    <property type="match status" value="1"/>
</dbReference>
<evidence type="ECO:0000256" key="3">
    <source>
        <dbReference type="ARBA" id="ARBA00022840"/>
    </source>
</evidence>
<gene>
    <name evidence="5 7" type="primary">hscA</name>
    <name evidence="7" type="ORF">PFLCHA0_c49450</name>
</gene>
<dbReference type="InterPro" id="IPR043129">
    <property type="entry name" value="ATPase_NBD"/>
</dbReference>
<dbReference type="Gene3D" id="2.60.34.10">
    <property type="entry name" value="Substrate Binding Domain Of DNAk, Chain A, domain 1"/>
    <property type="match status" value="1"/>
</dbReference>
<comment type="function">
    <text evidence="5">Chaperone involved in the maturation of iron-sulfur cluster-containing proteins. Has a low intrinsic ATPase activity which is markedly stimulated by HscB.</text>
</comment>
<dbReference type="NCBIfam" id="TIGR01991">
    <property type="entry name" value="HscA"/>
    <property type="match status" value="1"/>
</dbReference>
<dbReference type="PROSITE" id="PS00329">
    <property type="entry name" value="HSP70_2"/>
    <property type="match status" value="1"/>
</dbReference>
<dbReference type="InterPro" id="IPR018181">
    <property type="entry name" value="Heat_shock_70_CS"/>
</dbReference>
<organism evidence="7 8">
    <name type="scientific">Pseudomonas protegens (strain DSM 19095 / LMG 27888 / CFBP 6595 / CHA0)</name>
    <dbReference type="NCBI Taxonomy" id="1124983"/>
    <lineage>
        <taxon>Bacteria</taxon>
        <taxon>Pseudomonadati</taxon>
        <taxon>Pseudomonadota</taxon>
        <taxon>Gammaproteobacteria</taxon>
        <taxon>Pseudomonadales</taxon>
        <taxon>Pseudomonadaceae</taxon>
        <taxon>Pseudomonas</taxon>
    </lineage>
</organism>
<dbReference type="GeneID" id="57477943"/>
<evidence type="ECO:0000256" key="6">
    <source>
        <dbReference type="RuleBase" id="RU003322"/>
    </source>
</evidence>
<evidence type="ECO:0000256" key="1">
    <source>
        <dbReference type="ARBA" id="ARBA00007381"/>
    </source>
</evidence>
<keyword evidence="3 5" id="KW-0067">ATP-binding</keyword>
<dbReference type="Pfam" id="PF00012">
    <property type="entry name" value="HSP70"/>
    <property type="match status" value="1"/>
</dbReference>
<protein>
    <recommendedName>
        <fullName evidence="5">Chaperone protein HscA homolog</fullName>
    </recommendedName>
</protein>
<dbReference type="Gene3D" id="3.30.420.40">
    <property type="match status" value="2"/>
</dbReference>
<reference evidence="8" key="1">
    <citation type="journal article" date="2014" name="Genome Announc.">
        <title>Full-genome sequence of the plant growth-promoting bacterium Pseudomonas protegens CHA0.</title>
        <authorList>
            <person name="Jousset A."/>
            <person name="Schuldes J."/>
            <person name="Keel C."/>
            <person name="Maurhofer M."/>
            <person name="Daniel R."/>
            <person name="Scheu S."/>
            <person name="Thuermer A."/>
        </authorList>
    </citation>
    <scope>NUCLEOTIDE SEQUENCE [LARGE SCALE GENOMIC DNA]</scope>
    <source>
        <strain evidence="8">DSM 19095 / LMG 27888 / CFBP 6595 / CHA0</strain>
    </source>
</reference>
<dbReference type="FunFam" id="3.30.420.40:FF:000046">
    <property type="entry name" value="Chaperone protein HscA"/>
    <property type="match status" value="1"/>
</dbReference>
<dbReference type="InterPro" id="IPR029047">
    <property type="entry name" value="HSP70_peptide-bd_sf"/>
</dbReference>
<dbReference type="PROSITE" id="PS00297">
    <property type="entry name" value="HSP70_1"/>
    <property type="match status" value="1"/>
</dbReference>
<dbReference type="CDD" id="cd10236">
    <property type="entry name" value="ASKHA_NBD_HSP70_HscA"/>
    <property type="match status" value="1"/>
</dbReference>
<dbReference type="SUPFAM" id="SSF100934">
    <property type="entry name" value="Heat shock protein 70kD (HSP70), C-terminal subdomain"/>
    <property type="match status" value="1"/>
</dbReference>
<name>A0A2C9ESS9_PSEPH</name>
<dbReference type="EMBL" id="CP003190">
    <property type="protein sequence ID" value="AGL86695.1"/>
    <property type="molecule type" value="Genomic_DNA"/>
</dbReference>
<evidence type="ECO:0000256" key="2">
    <source>
        <dbReference type="ARBA" id="ARBA00022741"/>
    </source>
</evidence>
<dbReference type="GO" id="GO:0016887">
    <property type="term" value="F:ATP hydrolysis activity"/>
    <property type="evidence" value="ECO:0007669"/>
    <property type="project" value="UniProtKB-UniRule"/>
</dbReference>
<dbReference type="AlphaFoldDB" id="A0A2C9ESS9"/>
<dbReference type="PANTHER" id="PTHR19375">
    <property type="entry name" value="HEAT SHOCK PROTEIN 70KDA"/>
    <property type="match status" value="1"/>
</dbReference>
<evidence type="ECO:0000313" key="8">
    <source>
        <dbReference type="Proteomes" id="UP000013940"/>
    </source>
</evidence>
<dbReference type="InterPro" id="IPR042039">
    <property type="entry name" value="HscA_NBD"/>
</dbReference>
<evidence type="ECO:0000256" key="4">
    <source>
        <dbReference type="ARBA" id="ARBA00023186"/>
    </source>
</evidence>
<dbReference type="PROSITE" id="PS01036">
    <property type="entry name" value="HSP70_3"/>
    <property type="match status" value="1"/>
</dbReference>
<proteinExistence type="inferred from homology"/>
<dbReference type="InterPro" id="IPR029048">
    <property type="entry name" value="HSP70_C_sf"/>
</dbReference>
<dbReference type="InterPro" id="IPR010236">
    <property type="entry name" value="ISC_FeS_clus_asmbl_HscA"/>
</dbReference>
<dbReference type="Gene3D" id="1.20.1270.10">
    <property type="match status" value="1"/>
</dbReference>
<dbReference type="PRINTS" id="PR00301">
    <property type="entry name" value="HEATSHOCK70"/>
</dbReference>
<dbReference type="GO" id="GO:0016226">
    <property type="term" value="P:iron-sulfur cluster assembly"/>
    <property type="evidence" value="ECO:0007669"/>
    <property type="project" value="InterPro"/>
</dbReference>
<keyword evidence="4 5" id="KW-0143">Chaperone</keyword>
<dbReference type="FunFam" id="2.60.34.10:FF:000005">
    <property type="entry name" value="Chaperone protein HscA homolog"/>
    <property type="match status" value="1"/>
</dbReference>
<dbReference type="SMR" id="A0A2C9ESS9"/>
<dbReference type="InterPro" id="IPR013126">
    <property type="entry name" value="Hsp_70_fam"/>
</dbReference>
<keyword evidence="2 5" id="KW-0547">Nucleotide-binding</keyword>
<evidence type="ECO:0000256" key="5">
    <source>
        <dbReference type="HAMAP-Rule" id="MF_00679"/>
    </source>
</evidence>
<dbReference type="HAMAP" id="MF_00679">
    <property type="entry name" value="HscA"/>
    <property type="match status" value="1"/>
</dbReference>